<protein>
    <submittedName>
        <fullName evidence="1">Uncharacterized protein</fullName>
    </submittedName>
</protein>
<accession>A0ACC2Q669</accession>
<dbReference type="Proteomes" id="UP001231649">
    <property type="component" value="Chromosome 27"/>
</dbReference>
<organism evidence="1 2">
    <name type="scientific">Mythimna loreyi</name>
    <dbReference type="NCBI Taxonomy" id="667449"/>
    <lineage>
        <taxon>Eukaryota</taxon>
        <taxon>Metazoa</taxon>
        <taxon>Ecdysozoa</taxon>
        <taxon>Arthropoda</taxon>
        <taxon>Hexapoda</taxon>
        <taxon>Insecta</taxon>
        <taxon>Pterygota</taxon>
        <taxon>Neoptera</taxon>
        <taxon>Endopterygota</taxon>
        <taxon>Lepidoptera</taxon>
        <taxon>Glossata</taxon>
        <taxon>Ditrysia</taxon>
        <taxon>Noctuoidea</taxon>
        <taxon>Noctuidae</taxon>
        <taxon>Noctuinae</taxon>
        <taxon>Hadenini</taxon>
        <taxon>Mythimna</taxon>
    </lineage>
</organism>
<reference evidence="1" key="1">
    <citation type="submission" date="2023-03" db="EMBL/GenBank/DDBJ databases">
        <title>Chromosome-level genomes of two armyworms, Mythimna separata and Mythimna loreyi, provide insights into the biosynthesis and reception of sex pheromones.</title>
        <authorList>
            <person name="Zhao H."/>
        </authorList>
    </citation>
    <scope>NUCLEOTIDE SEQUENCE</scope>
    <source>
        <strain evidence="1">BeijingLab</strain>
    </source>
</reference>
<evidence type="ECO:0000313" key="2">
    <source>
        <dbReference type="Proteomes" id="UP001231649"/>
    </source>
</evidence>
<dbReference type="EMBL" id="CM056803">
    <property type="protein sequence ID" value="KAJ8707469.1"/>
    <property type="molecule type" value="Genomic_DNA"/>
</dbReference>
<sequence length="282" mass="33075">MTDNVISRYTSDIIYHIIYWTLFILPLTAVLYGVTSWCIIKKFRHYRNFVLLSACIADMLYLLVWFFMSYPDKLLIYLPDLSIYIFAIFLCCLLSYNCWLLVLCYIFYVDFVKVFSMDIRRRYLKSCLICWGVPIVTLFLFYVIPVVLNVNGIIDTALPALIAMFLVAVVIIVIIICNFVLYLRVVHSLFRGIEIGASTSTKKWRRFFICTLVFGFSNVLTLTALLQIFEVKDFYIIVLVNFGLFVNTLALTVYTILGKSNREVWREYLNKRRSKQVALQLR</sequence>
<proteinExistence type="predicted"/>
<keyword evidence="2" id="KW-1185">Reference proteome</keyword>
<name>A0ACC2Q669_9NEOP</name>
<comment type="caution">
    <text evidence="1">The sequence shown here is derived from an EMBL/GenBank/DDBJ whole genome shotgun (WGS) entry which is preliminary data.</text>
</comment>
<evidence type="ECO:0000313" key="1">
    <source>
        <dbReference type="EMBL" id="KAJ8707469.1"/>
    </source>
</evidence>
<gene>
    <name evidence="1" type="ORF">PYW08_010721</name>
</gene>